<feature type="compositionally biased region" description="Acidic residues" evidence="5">
    <location>
        <begin position="158"/>
        <end position="170"/>
    </location>
</feature>
<feature type="compositionally biased region" description="Basic and acidic residues" evidence="5">
    <location>
        <begin position="135"/>
        <end position="146"/>
    </location>
</feature>
<dbReference type="STRING" id="1802421.A2318_02655"/>
<organism evidence="7 8">
    <name type="scientific">Candidatus Uhrbacteria bacterium RIFOXYB2_FULL_45_11</name>
    <dbReference type="NCBI Taxonomy" id="1802421"/>
    <lineage>
        <taxon>Bacteria</taxon>
        <taxon>Candidatus Uhriibacteriota</taxon>
    </lineage>
</organism>
<dbReference type="InterPro" id="IPR053180">
    <property type="entry name" value="Ca-binding_acidic-repeat"/>
</dbReference>
<name>A0A1F7W3F3_9BACT</name>
<comment type="subcellular location">
    <subcellularLocation>
        <location evidence="1">Secreted</location>
    </subcellularLocation>
</comment>
<evidence type="ECO:0000256" key="3">
    <source>
        <dbReference type="ARBA" id="ARBA00022729"/>
    </source>
</evidence>
<keyword evidence="2" id="KW-0964">Secreted</keyword>
<keyword evidence="6" id="KW-0472">Membrane</keyword>
<dbReference type="Pfam" id="PF18884">
    <property type="entry name" value="TSP3_bac"/>
    <property type="match status" value="2"/>
</dbReference>
<dbReference type="PANTHER" id="PTHR37467:SF1">
    <property type="entry name" value="EXPORTED CALCIUM-BINDING GLYCOPROTEIN"/>
    <property type="match status" value="1"/>
</dbReference>
<evidence type="ECO:0000256" key="5">
    <source>
        <dbReference type="SAM" id="MobiDB-lite"/>
    </source>
</evidence>
<evidence type="ECO:0000313" key="8">
    <source>
        <dbReference type="Proteomes" id="UP000177331"/>
    </source>
</evidence>
<evidence type="ECO:0000256" key="1">
    <source>
        <dbReference type="ARBA" id="ARBA00004613"/>
    </source>
</evidence>
<gene>
    <name evidence="7" type="ORF">A2318_02655</name>
</gene>
<feature type="compositionally biased region" description="Low complexity" evidence="5">
    <location>
        <begin position="102"/>
        <end position="123"/>
    </location>
</feature>
<protein>
    <submittedName>
        <fullName evidence="7">Uncharacterized protein</fullName>
    </submittedName>
</protein>
<dbReference type="InterPro" id="IPR059100">
    <property type="entry name" value="TSP3_bac"/>
</dbReference>
<accession>A0A1F7W3F3</accession>
<evidence type="ECO:0000313" key="7">
    <source>
        <dbReference type="EMBL" id="OGL97343.1"/>
    </source>
</evidence>
<evidence type="ECO:0000256" key="2">
    <source>
        <dbReference type="ARBA" id="ARBA00022525"/>
    </source>
</evidence>
<sequence length="210" mass="22650">MFDELQKEPEDVFAQTDATAPQMSPPTMNTPVQPTTPPAPASSMSTAPTLEPIKMTESAEKRPFPWKIVVLFVAIIAVVGLAFFLSMRILNSRTPVTPPAPETATEQTETPVAETTTPAPVEEITQVPAEDQTADADKDGLTDAREALLGTNPNSPDTDADNLFDKEEVDVYQTNPLNPDTDGDTFKDGDEVKNGYNPNGPGQLLQVPQK</sequence>
<evidence type="ECO:0000256" key="6">
    <source>
        <dbReference type="SAM" id="Phobius"/>
    </source>
</evidence>
<evidence type="ECO:0000256" key="4">
    <source>
        <dbReference type="ARBA" id="ARBA00022837"/>
    </source>
</evidence>
<dbReference type="EMBL" id="MGFD01000050">
    <property type="protein sequence ID" value="OGL97343.1"/>
    <property type="molecule type" value="Genomic_DNA"/>
</dbReference>
<feature type="region of interest" description="Disordered" evidence="5">
    <location>
        <begin position="94"/>
        <end position="210"/>
    </location>
</feature>
<feature type="compositionally biased region" description="Polar residues" evidence="5">
    <location>
        <begin position="16"/>
        <end position="29"/>
    </location>
</feature>
<feature type="transmembrane region" description="Helical" evidence="6">
    <location>
        <begin position="64"/>
        <end position="85"/>
    </location>
</feature>
<reference evidence="7 8" key="1">
    <citation type="journal article" date="2016" name="Nat. Commun.">
        <title>Thousands of microbial genomes shed light on interconnected biogeochemical processes in an aquifer system.</title>
        <authorList>
            <person name="Anantharaman K."/>
            <person name="Brown C.T."/>
            <person name="Hug L.A."/>
            <person name="Sharon I."/>
            <person name="Castelle C.J."/>
            <person name="Probst A.J."/>
            <person name="Thomas B.C."/>
            <person name="Singh A."/>
            <person name="Wilkins M.J."/>
            <person name="Karaoz U."/>
            <person name="Brodie E.L."/>
            <person name="Williams K.H."/>
            <person name="Hubbard S.S."/>
            <person name="Banfield J.F."/>
        </authorList>
    </citation>
    <scope>NUCLEOTIDE SEQUENCE [LARGE SCALE GENOMIC DNA]</scope>
</reference>
<dbReference type="AlphaFoldDB" id="A0A1F7W3F3"/>
<proteinExistence type="predicted"/>
<keyword evidence="3" id="KW-0732">Signal</keyword>
<keyword evidence="6" id="KW-0812">Transmembrane</keyword>
<feature type="region of interest" description="Disordered" evidence="5">
    <location>
        <begin position="1"/>
        <end position="47"/>
    </location>
</feature>
<feature type="compositionally biased region" description="Basic and acidic residues" evidence="5">
    <location>
        <begin position="184"/>
        <end position="193"/>
    </location>
</feature>
<feature type="compositionally biased region" description="Basic and acidic residues" evidence="5">
    <location>
        <begin position="1"/>
        <end position="10"/>
    </location>
</feature>
<keyword evidence="6" id="KW-1133">Transmembrane helix</keyword>
<comment type="caution">
    <text evidence="7">The sequence shown here is derived from an EMBL/GenBank/DDBJ whole genome shotgun (WGS) entry which is preliminary data.</text>
</comment>
<dbReference type="PANTHER" id="PTHR37467">
    <property type="entry name" value="EXPORTED CALCIUM-BINDING GLYCOPROTEIN-RELATED"/>
    <property type="match status" value="1"/>
</dbReference>
<dbReference type="Proteomes" id="UP000177331">
    <property type="component" value="Unassembled WGS sequence"/>
</dbReference>
<keyword evidence="4" id="KW-0106">Calcium</keyword>